<dbReference type="CDD" id="cd16922">
    <property type="entry name" value="HATPase_EvgS-ArcB-TorS-like"/>
    <property type="match status" value="1"/>
</dbReference>
<dbReference type="PANTHER" id="PTHR43711:SF31">
    <property type="entry name" value="HISTIDINE KINASE"/>
    <property type="match status" value="1"/>
</dbReference>
<dbReference type="EMBL" id="FNAQ01000001">
    <property type="protein sequence ID" value="SDD73638.1"/>
    <property type="molecule type" value="Genomic_DNA"/>
</dbReference>
<dbReference type="InterPro" id="IPR003661">
    <property type="entry name" value="HisK_dim/P_dom"/>
</dbReference>
<protein>
    <recommendedName>
        <fullName evidence="3">histidine kinase</fullName>
        <ecNumber evidence="3">2.7.13.3</ecNumber>
    </recommendedName>
</protein>
<feature type="domain" description="Histidine kinase" evidence="14">
    <location>
        <begin position="347"/>
        <end position="571"/>
    </location>
</feature>
<dbReference type="SMART" id="SM00062">
    <property type="entry name" value="PBPb"/>
    <property type="match status" value="1"/>
</dbReference>
<comment type="catalytic activity">
    <reaction evidence="1">
        <text>ATP + protein L-histidine = ADP + protein N-phospho-L-histidine.</text>
        <dbReference type="EC" id="2.7.13.3"/>
    </reaction>
</comment>
<keyword evidence="13" id="KW-0812">Transmembrane</keyword>
<gene>
    <name evidence="15" type="ORF">SAMN05661003_101151</name>
</gene>
<evidence type="ECO:0000256" key="9">
    <source>
        <dbReference type="ARBA" id="ARBA00023012"/>
    </source>
</evidence>
<dbReference type="Pfam" id="PF00512">
    <property type="entry name" value="HisKA"/>
    <property type="match status" value="1"/>
</dbReference>
<keyword evidence="16" id="KW-1185">Reference proteome</keyword>
<accession>A0A1G6X686</accession>
<evidence type="ECO:0000256" key="5">
    <source>
        <dbReference type="ARBA" id="ARBA00022679"/>
    </source>
</evidence>
<dbReference type="InterPro" id="IPR003594">
    <property type="entry name" value="HATPase_dom"/>
</dbReference>
<proteinExistence type="predicted"/>
<dbReference type="PANTHER" id="PTHR43711">
    <property type="entry name" value="TWO-COMPONENT HISTIDINE KINASE"/>
    <property type="match status" value="1"/>
</dbReference>
<dbReference type="EC" id="2.7.13.3" evidence="3"/>
<dbReference type="CDD" id="cd00082">
    <property type="entry name" value="HisKA"/>
    <property type="match status" value="1"/>
</dbReference>
<dbReference type="InterPro" id="IPR004358">
    <property type="entry name" value="Sig_transdc_His_kin-like_C"/>
</dbReference>
<dbReference type="GO" id="GO:0005524">
    <property type="term" value="F:ATP binding"/>
    <property type="evidence" value="ECO:0007669"/>
    <property type="project" value="UniProtKB-KW"/>
</dbReference>
<dbReference type="FunFam" id="3.30.565.10:FF:000010">
    <property type="entry name" value="Sensor histidine kinase RcsC"/>
    <property type="match status" value="1"/>
</dbReference>
<keyword evidence="10 13" id="KW-0472">Membrane</keyword>
<evidence type="ECO:0000256" key="3">
    <source>
        <dbReference type="ARBA" id="ARBA00012438"/>
    </source>
</evidence>
<keyword evidence="11" id="KW-0131">Cell cycle</keyword>
<dbReference type="InterPro" id="IPR005467">
    <property type="entry name" value="His_kinase_dom"/>
</dbReference>
<keyword evidence="6" id="KW-0547">Nucleotide-binding</keyword>
<evidence type="ECO:0000256" key="2">
    <source>
        <dbReference type="ARBA" id="ARBA00004370"/>
    </source>
</evidence>
<dbReference type="SUPFAM" id="SSF53850">
    <property type="entry name" value="Periplasmic binding protein-like II"/>
    <property type="match status" value="1"/>
</dbReference>
<dbReference type="Pfam" id="PF00497">
    <property type="entry name" value="SBP_bac_3"/>
    <property type="match status" value="1"/>
</dbReference>
<dbReference type="InterPro" id="IPR036097">
    <property type="entry name" value="HisK_dim/P_sf"/>
</dbReference>
<keyword evidence="7 15" id="KW-0418">Kinase</keyword>
<evidence type="ECO:0000256" key="10">
    <source>
        <dbReference type="ARBA" id="ARBA00023136"/>
    </source>
</evidence>
<keyword evidence="8" id="KW-0067">ATP-binding</keyword>
<comment type="subcellular location">
    <subcellularLocation>
        <location evidence="2">Membrane</location>
    </subcellularLocation>
</comment>
<dbReference type="SMART" id="SM00388">
    <property type="entry name" value="HisKA"/>
    <property type="match status" value="1"/>
</dbReference>
<dbReference type="PROSITE" id="PS50109">
    <property type="entry name" value="HIS_KIN"/>
    <property type="match status" value="1"/>
</dbReference>
<reference evidence="16" key="1">
    <citation type="submission" date="2016-10" db="EMBL/GenBank/DDBJ databases">
        <authorList>
            <person name="Varghese N."/>
            <person name="Submissions S."/>
        </authorList>
    </citation>
    <scope>NUCLEOTIDE SEQUENCE [LARGE SCALE GENOMIC DNA]</scope>
    <source>
        <strain evidence="16">DSM 8987</strain>
    </source>
</reference>
<dbReference type="Gene3D" id="3.30.565.10">
    <property type="entry name" value="Histidine kinase-like ATPase, C-terminal domain"/>
    <property type="match status" value="1"/>
</dbReference>
<keyword evidence="5" id="KW-0808">Transferase</keyword>
<keyword evidence="4" id="KW-0597">Phosphoprotein</keyword>
<evidence type="ECO:0000256" key="6">
    <source>
        <dbReference type="ARBA" id="ARBA00022741"/>
    </source>
</evidence>
<dbReference type="AlphaFoldDB" id="A0A1G6X686"/>
<dbReference type="Gene3D" id="1.10.287.130">
    <property type="match status" value="1"/>
</dbReference>
<dbReference type="Pfam" id="PF02518">
    <property type="entry name" value="HATPase_c"/>
    <property type="match status" value="1"/>
</dbReference>
<feature type="coiled-coil region" evidence="12">
    <location>
        <begin position="299"/>
        <end position="337"/>
    </location>
</feature>
<evidence type="ECO:0000256" key="4">
    <source>
        <dbReference type="ARBA" id="ARBA00022553"/>
    </source>
</evidence>
<dbReference type="CDD" id="cd01007">
    <property type="entry name" value="PBP2_BvgS_HisK_like"/>
    <property type="match status" value="1"/>
</dbReference>
<dbReference type="GO" id="GO:0000155">
    <property type="term" value="F:phosphorelay sensor kinase activity"/>
    <property type="evidence" value="ECO:0007669"/>
    <property type="project" value="InterPro"/>
</dbReference>
<keyword evidence="9" id="KW-0902">Two-component regulatory system</keyword>
<dbReference type="SUPFAM" id="SSF55874">
    <property type="entry name" value="ATPase domain of HSP90 chaperone/DNA topoisomerase II/histidine kinase"/>
    <property type="match status" value="1"/>
</dbReference>
<evidence type="ECO:0000256" key="1">
    <source>
        <dbReference type="ARBA" id="ARBA00000085"/>
    </source>
</evidence>
<evidence type="ECO:0000256" key="11">
    <source>
        <dbReference type="ARBA" id="ARBA00023306"/>
    </source>
</evidence>
<dbReference type="SUPFAM" id="SSF47384">
    <property type="entry name" value="Homodimeric domain of signal transducing histidine kinase"/>
    <property type="match status" value="1"/>
</dbReference>
<dbReference type="SMART" id="SM00387">
    <property type="entry name" value="HATPase_c"/>
    <property type="match status" value="1"/>
</dbReference>
<evidence type="ECO:0000256" key="13">
    <source>
        <dbReference type="SAM" id="Phobius"/>
    </source>
</evidence>
<dbReference type="FunFam" id="1.10.287.130:FF:000038">
    <property type="entry name" value="Sensory transduction histidine kinase"/>
    <property type="match status" value="1"/>
</dbReference>
<keyword evidence="13" id="KW-1133">Transmembrane helix</keyword>
<dbReference type="STRING" id="57664.SAMN05661003_101151"/>
<dbReference type="PRINTS" id="PR00344">
    <property type="entry name" value="BCTRLSENSOR"/>
</dbReference>
<dbReference type="InterPro" id="IPR050736">
    <property type="entry name" value="Sensor_HK_Regulatory"/>
</dbReference>
<dbReference type="InterPro" id="IPR036890">
    <property type="entry name" value="HATPase_C_sf"/>
</dbReference>
<dbReference type="InterPro" id="IPR001638">
    <property type="entry name" value="Solute-binding_3/MltF_N"/>
</dbReference>
<evidence type="ECO:0000313" key="15">
    <source>
        <dbReference type="EMBL" id="SDD73638.1"/>
    </source>
</evidence>
<evidence type="ECO:0000259" key="14">
    <source>
        <dbReference type="PROSITE" id="PS50109"/>
    </source>
</evidence>
<organism evidence="15 16">
    <name type="scientific">Desulfuromonas thiophila</name>
    <dbReference type="NCBI Taxonomy" id="57664"/>
    <lineage>
        <taxon>Bacteria</taxon>
        <taxon>Pseudomonadati</taxon>
        <taxon>Thermodesulfobacteriota</taxon>
        <taxon>Desulfuromonadia</taxon>
        <taxon>Desulfuromonadales</taxon>
        <taxon>Desulfuromonadaceae</taxon>
        <taxon>Desulfuromonas</taxon>
    </lineage>
</organism>
<dbReference type="Proteomes" id="UP000243205">
    <property type="component" value="Unassembled WGS sequence"/>
</dbReference>
<evidence type="ECO:0000256" key="8">
    <source>
        <dbReference type="ARBA" id="ARBA00022840"/>
    </source>
</evidence>
<evidence type="ECO:0000256" key="12">
    <source>
        <dbReference type="SAM" id="Coils"/>
    </source>
</evidence>
<feature type="transmembrane region" description="Helical" evidence="13">
    <location>
        <begin position="273"/>
        <end position="295"/>
    </location>
</feature>
<dbReference type="Gene3D" id="3.40.190.10">
    <property type="entry name" value="Periplasmic binding protein-like II"/>
    <property type="match status" value="2"/>
</dbReference>
<keyword evidence="12" id="KW-0175">Coiled coil</keyword>
<sequence length="579" mass="63829">MRGKGRGPVVPAIKRLVLLVVLLVLGAGPLAAQPLELTAAEQQWLKAHRPIRVGIMADWPPFNFVDGLGRPQGIGAAYLAALNRRLAGALQPVAADFATNQQRLQAGELDALMDISQRPDREGLYRFSRPYMRVPHVLVGRTDGPYFATPADLAGRLLALERGFHNVTYFRQQQPQVRVREYADTAAALDAVSRGEADAYAGNRAVVVYLLENELLTNLRPMGRLEGPESVLQFGVRPDQVELVSILDKALASLTVAEERAIRREWLREPPPFNFVLLAQLGGVALLIIGLFAVWNRRLQREVATRRQAEAQLAELVRERTAQARELRRAKEQAEAADRIKSAFLATMSHELRTPLNSIIGFTGILLQELGGPLTAEQRRQLGMVKSSSRHLLALISDVLDLSKIEAGQLQVARESCDLAALLRHAEQTLRPQVEAKGLRFVLRLEGETEPATAVWPLVSDARRLEQILLNLLSNAIKFTEQGQVELIGRRSGAGYEVLVRDSGIGIAPQDIEHLFQPFHQLDSGLTRKYEGTGLGLSICRRLLQLLGGRIWCDSVPGQGSTFGFSLPAQPLEEEDGPA</sequence>
<dbReference type="GO" id="GO:0016020">
    <property type="term" value="C:membrane"/>
    <property type="evidence" value="ECO:0007669"/>
    <property type="project" value="UniProtKB-SubCell"/>
</dbReference>
<name>A0A1G6X686_9BACT</name>
<evidence type="ECO:0000313" key="16">
    <source>
        <dbReference type="Proteomes" id="UP000243205"/>
    </source>
</evidence>
<evidence type="ECO:0000256" key="7">
    <source>
        <dbReference type="ARBA" id="ARBA00022777"/>
    </source>
</evidence>
<dbReference type="OrthoDB" id="177675at2"/>